<dbReference type="EMBL" id="JAAZSQ010000006">
    <property type="protein sequence ID" value="NKX54647.1"/>
    <property type="molecule type" value="Genomic_DNA"/>
</dbReference>
<gene>
    <name evidence="1" type="ORF">HGG74_08875</name>
</gene>
<accession>A0A7X6HFC5</accession>
<organism evidence="1 2">
    <name type="scientific">Arthrobacter mobilis</name>
    <dbReference type="NCBI Taxonomy" id="2724944"/>
    <lineage>
        <taxon>Bacteria</taxon>
        <taxon>Bacillati</taxon>
        <taxon>Actinomycetota</taxon>
        <taxon>Actinomycetes</taxon>
        <taxon>Micrococcales</taxon>
        <taxon>Micrococcaceae</taxon>
        <taxon>Arthrobacter</taxon>
    </lineage>
</organism>
<comment type="caution">
    <text evidence="1">The sequence shown here is derived from an EMBL/GenBank/DDBJ whole genome shotgun (WGS) entry which is preliminary data.</text>
</comment>
<evidence type="ECO:0000313" key="2">
    <source>
        <dbReference type="Proteomes" id="UP000544090"/>
    </source>
</evidence>
<name>A0A7X6HFC5_9MICC</name>
<proteinExistence type="predicted"/>
<reference evidence="1 2" key="1">
    <citation type="submission" date="2020-04" db="EMBL/GenBank/DDBJ databases">
        <title>Arthrobacter sp. nov.</title>
        <authorList>
            <person name="Liu S."/>
        </authorList>
    </citation>
    <scope>NUCLEOTIDE SEQUENCE [LARGE SCALE GENOMIC DNA]</scope>
    <source>
        <strain evidence="1 2">E918</strain>
    </source>
</reference>
<evidence type="ECO:0000313" key="1">
    <source>
        <dbReference type="EMBL" id="NKX54647.1"/>
    </source>
</evidence>
<dbReference type="AlphaFoldDB" id="A0A7X6HFC5"/>
<dbReference type="RefSeq" id="WP_168485984.1">
    <property type="nucleotide sequence ID" value="NZ_JAAZSQ010000006.1"/>
</dbReference>
<protein>
    <submittedName>
        <fullName evidence="1">Uncharacterized protein</fullName>
    </submittedName>
</protein>
<sequence length="54" mass="5528">MTTAAALCALAVAAVVARPAVVIHRGGGPVPRSHAWKAAETDHFALPAKSLRVL</sequence>
<keyword evidence="2" id="KW-1185">Reference proteome</keyword>
<dbReference type="Proteomes" id="UP000544090">
    <property type="component" value="Unassembled WGS sequence"/>
</dbReference>